<dbReference type="OrthoDB" id="407961at2759"/>
<reference evidence="4" key="1">
    <citation type="submission" date="2021-02" db="EMBL/GenBank/DDBJ databases">
        <authorList>
            <person name="Dougan E. K."/>
            <person name="Rhodes N."/>
            <person name="Thang M."/>
            <person name="Chan C."/>
        </authorList>
    </citation>
    <scope>NUCLEOTIDE SEQUENCE</scope>
</reference>
<evidence type="ECO:0000256" key="3">
    <source>
        <dbReference type="PROSITE-ProRule" id="PRU00023"/>
    </source>
</evidence>
<dbReference type="PROSITE" id="PS50088">
    <property type="entry name" value="ANK_REPEAT"/>
    <property type="match status" value="2"/>
</dbReference>
<dbReference type="InterPro" id="IPR050776">
    <property type="entry name" value="Ank_Repeat/CDKN_Inhibitor"/>
</dbReference>
<evidence type="ECO:0000256" key="2">
    <source>
        <dbReference type="ARBA" id="ARBA00023043"/>
    </source>
</evidence>
<dbReference type="AlphaFoldDB" id="A0A812IX17"/>
<evidence type="ECO:0000313" key="5">
    <source>
        <dbReference type="Proteomes" id="UP000649617"/>
    </source>
</evidence>
<dbReference type="Pfam" id="PF12796">
    <property type="entry name" value="Ank_2"/>
    <property type="match status" value="1"/>
</dbReference>
<keyword evidence="2 3" id="KW-0040">ANK repeat</keyword>
<gene>
    <name evidence="4" type="primary">Kidins220</name>
    <name evidence="4" type="ORF">SPIL2461_LOCUS1117</name>
</gene>
<evidence type="ECO:0000313" key="4">
    <source>
        <dbReference type="EMBL" id="CAE7182020.1"/>
    </source>
</evidence>
<organism evidence="4 5">
    <name type="scientific">Symbiodinium pilosum</name>
    <name type="common">Dinoflagellate</name>
    <dbReference type="NCBI Taxonomy" id="2952"/>
    <lineage>
        <taxon>Eukaryota</taxon>
        <taxon>Sar</taxon>
        <taxon>Alveolata</taxon>
        <taxon>Dinophyceae</taxon>
        <taxon>Suessiales</taxon>
        <taxon>Symbiodiniaceae</taxon>
        <taxon>Symbiodinium</taxon>
    </lineage>
</organism>
<dbReference type="Proteomes" id="UP000649617">
    <property type="component" value="Unassembled WGS sequence"/>
</dbReference>
<proteinExistence type="predicted"/>
<dbReference type="PROSITE" id="PS50297">
    <property type="entry name" value="ANK_REP_REGION"/>
    <property type="match status" value="1"/>
</dbReference>
<dbReference type="SMART" id="SM00248">
    <property type="entry name" value="ANK"/>
    <property type="match status" value="4"/>
</dbReference>
<feature type="repeat" description="ANK" evidence="3">
    <location>
        <begin position="80"/>
        <end position="112"/>
    </location>
</feature>
<dbReference type="SUPFAM" id="SSF48403">
    <property type="entry name" value="Ankyrin repeat"/>
    <property type="match status" value="1"/>
</dbReference>
<dbReference type="PANTHER" id="PTHR24201">
    <property type="entry name" value="ANK_REP_REGION DOMAIN-CONTAINING PROTEIN"/>
    <property type="match status" value="1"/>
</dbReference>
<feature type="non-terminal residue" evidence="4">
    <location>
        <position position="1"/>
    </location>
</feature>
<dbReference type="Pfam" id="PF00023">
    <property type="entry name" value="Ank"/>
    <property type="match status" value="1"/>
</dbReference>
<evidence type="ECO:0000256" key="1">
    <source>
        <dbReference type="ARBA" id="ARBA00022737"/>
    </source>
</evidence>
<dbReference type="GO" id="GO:0005634">
    <property type="term" value="C:nucleus"/>
    <property type="evidence" value="ECO:0007669"/>
    <property type="project" value="TreeGrafter"/>
</dbReference>
<comment type="caution">
    <text evidence="4">The sequence shown here is derived from an EMBL/GenBank/DDBJ whole genome shotgun (WGS) entry which is preliminary data.</text>
</comment>
<accession>A0A812IX17</accession>
<sequence length="153" mass="16498">MAPVDEEEAKMWQAVAFRGAVDRGDLDEVNEMLENGSNPNYKMPDGSNWTVLMLASYGGHEELVQKFTKGGKGVSDKDPQGFQAIMLAAIKGHAHVCRSLLDKKADPNVSNEDGETPVMMAAAMGHHEVVRLLLDAGADANGQDKNSMSALKK</sequence>
<feature type="repeat" description="ANK" evidence="3">
    <location>
        <begin position="113"/>
        <end position="145"/>
    </location>
</feature>
<dbReference type="EMBL" id="CAJNIZ010001068">
    <property type="protein sequence ID" value="CAE7182020.1"/>
    <property type="molecule type" value="Genomic_DNA"/>
</dbReference>
<dbReference type="Gene3D" id="1.25.40.20">
    <property type="entry name" value="Ankyrin repeat-containing domain"/>
    <property type="match status" value="1"/>
</dbReference>
<dbReference type="InterPro" id="IPR036770">
    <property type="entry name" value="Ankyrin_rpt-contain_sf"/>
</dbReference>
<dbReference type="InterPro" id="IPR002110">
    <property type="entry name" value="Ankyrin_rpt"/>
</dbReference>
<name>A0A812IX17_SYMPI</name>
<protein>
    <submittedName>
        <fullName evidence="4">Kidins220 protein</fullName>
    </submittedName>
</protein>
<keyword evidence="5" id="KW-1185">Reference proteome</keyword>
<dbReference type="PANTHER" id="PTHR24201:SF16">
    <property type="entry name" value="ANKYRIN-1-LIKE-RELATED"/>
    <property type="match status" value="1"/>
</dbReference>
<keyword evidence="1" id="KW-0677">Repeat</keyword>